<dbReference type="Proteomes" id="UP000276603">
    <property type="component" value="Unassembled WGS sequence"/>
</dbReference>
<dbReference type="EMBL" id="RBCJ01000002">
    <property type="protein sequence ID" value="RKN81488.1"/>
    <property type="molecule type" value="Genomic_DNA"/>
</dbReference>
<dbReference type="PROSITE" id="PS51257">
    <property type="entry name" value="PROKAR_LIPOPROTEIN"/>
    <property type="match status" value="1"/>
</dbReference>
<comment type="caution">
    <text evidence="1">The sequence shown here is derived from an EMBL/GenBank/DDBJ whole genome shotgun (WGS) entry which is preliminary data.</text>
</comment>
<gene>
    <name evidence="1" type="ORF">D7Z94_11260</name>
</gene>
<evidence type="ECO:0008006" key="3">
    <source>
        <dbReference type="Google" id="ProtNLM"/>
    </source>
</evidence>
<protein>
    <recommendedName>
        <fullName evidence="3">Lipoprotein</fullName>
    </recommendedName>
</protein>
<proteinExistence type="predicted"/>
<dbReference type="RefSeq" id="WP_120711645.1">
    <property type="nucleotide sequence ID" value="NZ_RBCJ01000002.1"/>
</dbReference>
<keyword evidence="2" id="KW-1185">Reference proteome</keyword>
<evidence type="ECO:0000313" key="1">
    <source>
        <dbReference type="EMBL" id="RKN81488.1"/>
    </source>
</evidence>
<evidence type="ECO:0000313" key="2">
    <source>
        <dbReference type="Proteomes" id="UP000276603"/>
    </source>
</evidence>
<dbReference type="AlphaFoldDB" id="A0A3B0CA31"/>
<accession>A0A3B0CA31</accession>
<organism evidence="1 2">
    <name type="scientific">Ulvibacterium marinum</name>
    <dbReference type="NCBI Taxonomy" id="2419782"/>
    <lineage>
        <taxon>Bacteria</taxon>
        <taxon>Pseudomonadati</taxon>
        <taxon>Bacteroidota</taxon>
        <taxon>Flavobacteriia</taxon>
        <taxon>Flavobacteriales</taxon>
        <taxon>Flavobacteriaceae</taxon>
        <taxon>Ulvibacterium</taxon>
    </lineage>
</organism>
<sequence>MKKSILYSAILVLFVACGGVKKTQKAINSGNYYNAINNSIQNLSQNKTRKSHQPYVILLEEAFQKNTERELEHINFLKKEGNPANYEAIYKGYNRLKDIQQRIRPLLPLVILEENRQAQFSFENYDDKIIAAKEQLSDYLYHNATTLLSNATQKQDYRNAYEDFSYLSEINPGYRDHKEKMEEAYSKGLDYVKVDMVNHTDQIIPAKLEEELLNFNTYGLNNQWTEYHTNHLPQIQYDYIMDVALREINISPEQVSEKQIIKEKQIKDGHEYALDRNGNVVKDSLGNKIKIDKFRTVRCSFYQFTQFKTAQVVGMVSFTNLHTKQQVNSYPLSSEFVFEHVYANYDGDRRALENDLVALLDLAAVPFPTNEQMVYDAGEDLKSRLKFILTQQRFN</sequence>
<dbReference type="OrthoDB" id="1489643at2"/>
<reference evidence="1 2" key="1">
    <citation type="submission" date="2018-10" db="EMBL/GenBank/DDBJ databases">
        <title>Ulvibacterium marinum gen. nov., sp. nov., a novel marine bacterium of the family Flavobacteriaceae, isolated from a culture of the green alga Ulva prolifera.</title>
        <authorList>
            <person name="Zhang Z."/>
        </authorList>
    </citation>
    <scope>NUCLEOTIDE SEQUENCE [LARGE SCALE GENOMIC DNA]</scope>
    <source>
        <strain evidence="1 2">CCMM003</strain>
    </source>
</reference>
<name>A0A3B0CA31_9FLAO</name>